<dbReference type="InterPro" id="IPR016181">
    <property type="entry name" value="Acyl_CoA_acyltransferase"/>
</dbReference>
<comment type="caution">
    <text evidence="2">The sequence shown here is derived from an EMBL/GenBank/DDBJ whole genome shotgun (WGS) entry which is preliminary data.</text>
</comment>
<dbReference type="Proteomes" id="UP001597478">
    <property type="component" value="Unassembled WGS sequence"/>
</dbReference>
<gene>
    <name evidence="2" type="ORF">ACFS2C_04030</name>
</gene>
<dbReference type="InterPro" id="IPR000182">
    <property type="entry name" value="GNAT_dom"/>
</dbReference>
<protein>
    <submittedName>
        <fullName evidence="2">GNAT family N-acetyltransferase</fullName>
        <ecNumber evidence="2">2.3.-.-</ecNumber>
    </submittedName>
</protein>
<proteinExistence type="predicted"/>
<dbReference type="RefSeq" id="WP_377389508.1">
    <property type="nucleotide sequence ID" value="NZ_JBHSAN010000017.1"/>
</dbReference>
<evidence type="ECO:0000313" key="3">
    <source>
        <dbReference type="Proteomes" id="UP001597478"/>
    </source>
</evidence>
<dbReference type="Gene3D" id="3.40.630.30">
    <property type="match status" value="1"/>
</dbReference>
<feature type="domain" description="N-acetyltransferase" evidence="1">
    <location>
        <begin position="18"/>
        <end position="189"/>
    </location>
</feature>
<dbReference type="SUPFAM" id="SSF55729">
    <property type="entry name" value="Acyl-CoA N-acyltransferases (Nat)"/>
    <property type="match status" value="1"/>
</dbReference>
<keyword evidence="2" id="KW-0012">Acyltransferase</keyword>
<sequence>MLAEHFPLTGLRLTTPRLDLRLPTAERLAELAALAAKGIHDPAEMPFLTPFTDALPEEVARSVVQHHWRVLGALTPAEWALEFTVVCDGVVVGQQAISAQDFSVTREVRTGSWLGLAHQGSGLGTEMRAAVLHLAFAGLGAEEARTGAFEDNVASLAVSRKLGYADDGIARHAVRGKAVVERRMRLTRQAWQRHRSVPVTVRGLQPCLPLLGVDAAQTR</sequence>
<dbReference type="PANTHER" id="PTHR43441">
    <property type="entry name" value="RIBOSOMAL-PROTEIN-SERINE ACETYLTRANSFERASE"/>
    <property type="match status" value="1"/>
</dbReference>
<accession>A0ABW5W437</accession>
<keyword evidence="3" id="KW-1185">Reference proteome</keyword>
<dbReference type="Pfam" id="PF13302">
    <property type="entry name" value="Acetyltransf_3"/>
    <property type="match status" value="1"/>
</dbReference>
<evidence type="ECO:0000259" key="1">
    <source>
        <dbReference type="PROSITE" id="PS51186"/>
    </source>
</evidence>
<keyword evidence="2" id="KW-0808">Transferase</keyword>
<evidence type="ECO:0000313" key="2">
    <source>
        <dbReference type="EMBL" id="MFD2798557.1"/>
    </source>
</evidence>
<reference evidence="3" key="1">
    <citation type="journal article" date="2019" name="Int. J. Syst. Evol. Microbiol.">
        <title>The Global Catalogue of Microorganisms (GCM) 10K type strain sequencing project: providing services to taxonomists for standard genome sequencing and annotation.</title>
        <authorList>
            <consortium name="The Broad Institute Genomics Platform"/>
            <consortium name="The Broad Institute Genome Sequencing Center for Infectious Disease"/>
            <person name="Wu L."/>
            <person name="Ma J."/>
        </authorList>
    </citation>
    <scope>NUCLEOTIDE SEQUENCE [LARGE SCALE GENOMIC DNA]</scope>
    <source>
        <strain evidence="3">IBRC-M 10906</strain>
    </source>
</reference>
<dbReference type="GO" id="GO:0016746">
    <property type="term" value="F:acyltransferase activity"/>
    <property type="evidence" value="ECO:0007669"/>
    <property type="project" value="UniProtKB-KW"/>
</dbReference>
<dbReference type="PROSITE" id="PS51186">
    <property type="entry name" value="GNAT"/>
    <property type="match status" value="1"/>
</dbReference>
<organism evidence="2 3">
    <name type="scientific">Prauserella oleivorans</name>
    <dbReference type="NCBI Taxonomy" id="1478153"/>
    <lineage>
        <taxon>Bacteria</taxon>
        <taxon>Bacillati</taxon>
        <taxon>Actinomycetota</taxon>
        <taxon>Actinomycetes</taxon>
        <taxon>Pseudonocardiales</taxon>
        <taxon>Pseudonocardiaceae</taxon>
        <taxon>Prauserella</taxon>
    </lineage>
</organism>
<dbReference type="PANTHER" id="PTHR43441:SF11">
    <property type="entry name" value="RIBOSOMAL-PROTEIN-SERINE ACETYLTRANSFERASE"/>
    <property type="match status" value="1"/>
</dbReference>
<name>A0ABW5W437_9PSEU</name>
<dbReference type="EC" id="2.3.-.-" evidence="2"/>
<dbReference type="EMBL" id="JBHUOF010000004">
    <property type="protein sequence ID" value="MFD2798557.1"/>
    <property type="molecule type" value="Genomic_DNA"/>
</dbReference>
<dbReference type="InterPro" id="IPR051908">
    <property type="entry name" value="Ribosomal_N-acetyltransferase"/>
</dbReference>